<keyword evidence="9" id="KW-0238">DNA-binding</keyword>
<dbReference type="GO" id="GO:0004527">
    <property type="term" value="F:exonuclease activity"/>
    <property type="evidence" value="ECO:0007669"/>
    <property type="project" value="UniProtKB-KW"/>
</dbReference>
<organism evidence="18 19">
    <name type="scientific">Methanooceanicella nereidis</name>
    <dbReference type="NCBI Taxonomy" id="2052831"/>
    <lineage>
        <taxon>Archaea</taxon>
        <taxon>Methanobacteriati</taxon>
        <taxon>Methanobacteriota</taxon>
        <taxon>Stenosarchaea group</taxon>
        <taxon>Methanomicrobia</taxon>
        <taxon>Methanocellales</taxon>
        <taxon>Methanocellaceae</taxon>
        <taxon>Methanooceanicella</taxon>
    </lineage>
</organism>
<dbReference type="Gene3D" id="1.10.10.160">
    <property type="match status" value="1"/>
</dbReference>
<dbReference type="PROSITE" id="PS51198">
    <property type="entry name" value="UVRD_HELICASE_ATP_BIND"/>
    <property type="match status" value="1"/>
</dbReference>
<keyword evidence="10" id="KW-0234">DNA repair</keyword>
<evidence type="ECO:0000256" key="2">
    <source>
        <dbReference type="ARBA" id="ARBA00022722"/>
    </source>
</evidence>
<dbReference type="InterPro" id="IPR000212">
    <property type="entry name" value="DNA_helicase_UvrD/REP"/>
</dbReference>
<dbReference type="SUPFAM" id="SSF52980">
    <property type="entry name" value="Restriction endonuclease-like"/>
    <property type="match status" value="1"/>
</dbReference>
<keyword evidence="5 15" id="KW-0378">Hydrolase</keyword>
<dbReference type="PROSITE" id="PS51217">
    <property type="entry name" value="UVRD_HELICASE_CTER"/>
    <property type="match status" value="1"/>
</dbReference>
<dbReference type="GO" id="GO:0003677">
    <property type="term" value="F:DNA binding"/>
    <property type="evidence" value="ECO:0007669"/>
    <property type="project" value="UniProtKB-KW"/>
</dbReference>
<sequence length="1082" mass="124027">MDFFESFREITGRILNNEQKQAIMDVEGPVLVTAGAGTGKTTMITAKTAYLIKEKKLKPERLLMLTFSREAAGHMKDELVKVVPEGRDVYANTFHAFCSKFLRDNSDTTGITDDHKILDETDAKFLLFKELDVPAYKIGNYITSIQRAKDLDLYQHDFEEYISGLESQLKGYYSKKSDLETEVYNARFRIKTLHLDVQTKELREEKKRLNEFLALYDEYEKYVEFLKAWKGYEEKKAEKKMLDYADLIKLTLEYASDIDDEVLADLYDYVIVDEFQDTNRQQFKLLKILTSKCKNITVVGDENQAIYAFRGAYPENIGDFKKELKAKEYKLIENYRSTDTILRTAHRLIVNNYDDPEDTPLLRSANNTEGDKVRLISLKNPNEQARRIVEEVELLVNNGIKHDDIAVLFRSHSSASMIQTAFQRRGVPFQLVSNTGFLKRQEIRTALAYLYVIANLENPRYSADQQWWSLLHYKYGLSMSDSHVLAKAAKRGSIQNVMMGALPSGLSKEGRNKIRLLLAKIQELRNNKNKPLQELLLDIYDVSGLSRQFSHEATIDNRLSMLNLKHLYDVILEFQEFYGTDLPGFIEYMEMLDELGDDLESPQIEDAHGVVLMTCHAAKGLEFDHVYIADLVESKFPITSGGREPLIPDEMNDRYKAIFEAGYGSEKEMEEALKARKKELRIKEERRLAYVAYTRAKKVLNLCYARSYGDKERDPSEFIDEACYENDELHKDVEFVEDITAIVVGMDRDSDLDRKKAEIKNLLLANMDSDPELALYNLLLYQSLSGNGHSINIPEAKTAAEEAGIILSNISDGIPRGLKFVPEEFKLSFSALKTYRECPKKFELSYVLRMPSRDDDSEGDSALGFGSFVHEVLELAVKNKVNSREDIDKIAKDLAKMQKYNGVNIKRANLIFDVFWARNKDRMSNNLMTEQMFNFVLDGYHFTGKIDRIDRIGSNGDIEIIDYKTGKEPAAVDRDSQLVVYKLAFENDPALKALGYNPKRLTLELLEDEVPRVFEVSDDGCMKNVNGRCKAVKIEDTLADLLKLADGIKNDYEKGFNVIENCGGNTGPGRYCPYQMYCPKWS</sequence>
<feature type="domain" description="UvrD-like helicase C-terminal" evidence="17">
    <location>
        <begin position="339"/>
        <end position="620"/>
    </location>
</feature>
<keyword evidence="2" id="KW-0540">Nuclease</keyword>
<evidence type="ECO:0000256" key="10">
    <source>
        <dbReference type="ARBA" id="ARBA00023204"/>
    </source>
</evidence>
<dbReference type="Gene3D" id="3.40.50.300">
    <property type="entry name" value="P-loop containing nucleotide triphosphate hydrolases"/>
    <property type="match status" value="2"/>
</dbReference>
<dbReference type="Gene3D" id="1.10.486.10">
    <property type="entry name" value="PCRA, domain 4"/>
    <property type="match status" value="1"/>
</dbReference>
<dbReference type="Pfam" id="PF13361">
    <property type="entry name" value="UvrD_C"/>
    <property type="match status" value="2"/>
</dbReference>
<evidence type="ECO:0000256" key="6">
    <source>
        <dbReference type="ARBA" id="ARBA00022806"/>
    </source>
</evidence>
<dbReference type="Gene3D" id="3.90.320.10">
    <property type="match status" value="1"/>
</dbReference>
<dbReference type="Pfam" id="PF00580">
    <property type="entry name" value="UvrD-helicase"/>
    <property type="match status" value="1"/>
</dbReference>
<keyword evidence="11" id="KW-0413">Isomerase</keyword>
<comment type="catalytic activity">
    <reaction evidence="14">
        <text>ATP + H2O = ADP + phosphate + H(+)</text>
        <dbReference type="Rhea" id="RHEA:13065"/>
        <dbReference type="ChEBI" id="CHEBI:15377"/>
        <dbReference type="ChEBI" id="CHEBI:15378"/>
        <dbReference type="ChEBI" id="CHEBI:30616"/>
        <dbReference type="ChEBI" id="CHEBI:43474"/>
        <dbReference type="ChEBI" id="CHEBI:456216"/>
        <dbReference type="EC" id="5.6.2.4"/>
    </reaction>
</comment>
<evidence type="ECO:0000256" key="5">
    <source>
        <dbReference type="ARBA" id="ARBA00022801"/>
    </source>
</evidence>
<evidence type="ECO:0000256" key="1">
    <source>
        <dbReference type="ARBA" id="ARBA00009922"/>
    </source>
</evidence>
<dbReference type="EC" id="5.6.2.4" evidence="13"/>
<reference evidence="18 19" key="1">
    <citation type="submission" date="2017-11" db="EMBL/GenBank/DDBJ databases">
        <title>Isolation and Characterization of Family Methanocellaceae Species from Potential Methane Hydrate Area Offshore Southwestern Taiwan.</title>
        <authorList>
            <person name="Zhang W.-L."/>
            <person name="Chen W.-C."/>
            <person name="Lai M.-C."/>
            <person name="Chen S.-C."/>
        </authorList>
    </citation>
    <scope>NUCLEOTIDE SEQUENCE [LARGE SCALE GENOMIC DNA]</scope>
    <source>
        <strain evidence="18 19">CWC-04</strain>
    </source>
</reference>
<dbReference type="InterPro" id="IPR011335">
    <property type="entry name" value="Restrct_endonuc-II-like"/>
</dbReference>
<keyword evidence="3 15" id="KW-0547">Nucleotide-binding</keyword>
<dbReference type="Pfam" id="PF12705">
    <property type="entry name" value="PDDEXK_1"/>
    <property type="match status" value="1"/>
</dbReference>
<evidence type="ECO:0000256" key="11">
    <source>
        <dbReference type="ARBA" id="ARBA00023235"/>
    </source>
</evidence>
<evidence type="ECO:0000256" key="7">
    <source>
        <dbReference type="ARBA" id="ARBA00022839"/>
    </source>
</evidence>
<dbReference type="AlphaFoldDB" id="A0AAP2RAR5"/>
<dbReference type="RefSeq" id="WP_230740293.1">
    <property type="nucleotide sequence ID" value="NZ_PGCK01000002.1"/>
</dbReference>
<keyword evidence="4" id="KW-0227">DNA damage</keyword>
<evidence type="ECO:0000256" key="8">
    <source>
        <dbReference type="ARBA" id="ARBA00022840"/>
    </source>
</evidence>
<dbReference type="CDD" id="cd17932">
    <property type="entry name" value="DEXQc_UvrD"/>
    <property type="match status" value="1"/>
</dbReference>
<accession>A0AAP2RAR5</accession>
<comment type="similarity">
    <text evidence="1">Belongs to the helicase family. UvrD subfamily.</text>
</comment>
<evidence type="ECO:0000256" key="14">
    <source>
        <dbReference type="ARBA" id="ARBA00048988"/>
    </source>
</evidence>
<evidence type="ECO:0000256" key="15">
    <source>
        <dbReference type="PROSITE-ProRule" id="PRU00560"/>
    </source>
</evidence>
<dbReference type="InterPro" id="IPR013986">
    <property type="entry name" value="DExx_box_DNA_helicase_dom_sf"/>
</dbReference>
<dbReference type="InterPro" id="IPR014017">
    <property type="entry name" value="DNA_helicase_UvrD-like_C"/>
</dbReference>
<feature type="domain" description="UvrD-like helicase ATP-binding" evidence="16">
    <location>
        <begin position="13"/>
        <end position="338"/>
    </location>
</feature>
<dbReference type="EMBL" id="PGCK01000002">
    <property type="protein sequence ID" value="MCD1293873.1"/>
    <property type="molecule type" value="Genomic_DNA"/>
</dbReference>
<keyword evidence="7" id="KW-0269">Exonuclease</keyword>
<evidence type="ECO:0000256" key="3">
    <source>
        <dbReference type="ARBA" id="ARBA00022741"/>
    </source>
</evidence>
<dbReference type="GO" id="GO:0005524">
    <property type="term" value="F:ATP binding"/>
    <property type="evidence" value="ECO:0007669"/>
    <property type="project" value="UniProtKB-UniRule"/>
</dbReference>
<evidence type="ECO:0000259" key="16">
    <source>
        <dbReference type="PROSITE" id="PS51198"/>
    </source>
</evidence>
<dbReference type="PANTHER" id="PTHR11070">
    <property type="entry name" value="UVRD / RECB / PCRA DNA HELICASE FAMILY MEMBER"/>
    <property type="match status" value="1"/>
</dbReference>
<dbReference type="InterPro" id="IPR027417">
    <property type="entry name" value="P-loop_NTPase"/>
</dbReference>
<evidence type="ECO:0000259" key="17">
    <source>
        <dbReference type="PROSITE" id="PS51217"/>
    </source>
</evidence>
<evidence type="ECO:0000256" key="12">
    <source>
        <dbReference type="ARBA" id="ARBA00034617"/>
    </source>
</evidence>
<dbReference type="PANTHER" id="PTHR11070:SF2">
    <property type="entry name" value="ATP-DEPENDENT DNA HELICASE SRS2"/>
    <property type="match status" value="1"/>
</dbReference>
<keyword evidence="8 15" id="KW-0067">ATP-binding</keyword>
<feature type="binding site" evidence="15">
    <location>
        <begin position="34"/>
        <end position="41"/>
    </location>
    <ligand>
        <name>ATP</name>
        <dbReference type="ChEBI" id="CHEBI:30616"/>
    </ligand>
</feature>
<gene>
    <name evidence="18" type="ORF">CUJ83_02525</name>
</gene>
<evidence type="ECO:0000313" key="18">
    <source>
        <dbReference type="EMBL" id="MCD1293873.1"/>
    </source>
</evidence>
<protein>
    <recommendedName>
        <fullName evidence="13">DNA 3'-5' helicase</fullName>
        <ecNumber evidence="13">5.6.2.4</ecNumber>
    </recommendedName>
</protein>
<proteinExistence type="inferred from homology"/>
<evidence type="ECO:0000256" key="9">
    <source>
        <dbReference type="ARBA" id="ARBA00023125"/>
    </source>
</evidence>
<evidence type="ECO:0000256" key="13">
    <source>
        <dbReference type="ARBA" id="ARBA00034808"/>
    </source>
</evidence>
<comment type="catalytic activity">
    <reaction evidence="12">
        <text>Couples ATP hydrolysis with the unwinding of duplex DNA by translocating in the 3'-5' direction.</text>
        <dbReference type="EC" id="5.6.2.4"/>
    </reaction>
</comment>
<keyword evidence="19" id="KW-1185">Reference proteome</keyword>
<keyword evidence="6 15" id="KW-0347">Helicase</keyword>
<dbReference type="InterPro" id="IPR014016">
    <property type="entry name" value="UvrD-like_ATP-bd"/>
</dbReference>
<evidence type="ECO:0000256" key="4">
    <source>
        <dbReference type="ARBA" id="ARBA00022763"/>
    </source>
</evidence>
<dbReference type="InterPro" id="IPR038726">
    <property type="entry name" value="PDDEXK_AddAB-type"/>
</dbReference>
<dbReference type="SUPFAM" id="SSF52540">
    <property type="entry name" value="P-loop containing nucleoside triphosphate hydrolases"/>
    <property type="match status" value="1"/>
</dbReference>
<dbReference type="Proteomes" id="UP001320159">
    <property type="component" value="Unassembled WGS sequence"/>
</dbReference>
<dbReference type="InterPro" id="IPR011604">
    <property type="entry name" value="PDDEXK-like_dom_sf"/>
</dbReference>
<dbReference type="GO" id="GO:0043138">
    <property type="term" value="F:3'-5' DNA helicase activity"/>
    <property type="evidence" value="ECO:0007669"/>
    <property type="project" value="UniProtKB-EC"/>
</dbReference>
<dbReference type="GO" id="GO:0000725">
    <property type="term" value="P:recombinational repair"/>
    <property type="evidence" value="ECO:0007669"/>
    <property type="project" value="TreeGrafter"/>
</dbReference>
<comment type="caution">
    <text evidence="18">The sequence shown here is derived from an EMBL/GenBank/DDBJ whole genome shotgun (WGS) entry which is preliminary data.</text>
</comment>
<name>A0AAP2RAR5_9EURY</name>
<evidence type="ECO:0000313" key="19">
    <source>
        <dbReference type="Proteomes" id="UP001320159"/>
    </source>
</evidence>